<dbReference type="AlphaFoldDB" id="A0A6N3FR21"/>
<protein>
    <submittedName>
        <fullName evidence="1">Uncharacterized protein</fullName>
    </submittedName>
</protein>
<organism evidence="1">
    <name type="scientific">Clostridium tertium</name>
    <dbReference type="NCBI Taxonomy" id="1559"/>
    <lineage>
        <taxon>Bacteria</taxon>
        <taxon>Bacillati</taxon>
        <taxon>Bacillota</taxon>
        <taxon>Clostridia</taxon>
        <taxon>Eubacteriales</taxon>
        <taxon>Clostridiaceae</taxon>
        <taxon>Clostridium</taxon>
    </lineage>
</organism>
<dbReference type="RefSeq" id="WP_156627248.1">
    <property type="nucleotide sequence ID" value="NZ_CACRTO010000041.1"/>
</dbReference>
<sequence length="210" mass="24526">MQLEHLKCRGEDRRKEIVEEYYIEIITHTCLLNGRTKESDAGDIITNEYYEFLCTSKVNSNQKIIVCGKHAAKSLIELAQLTPIKIFNPLVNVNENVNGGSGYNGVNEKKEKWNAISLELYNAINILGLYWDITLTGILFDIKKDLERYKTKEPFFSRIIKVNKCIAKDKNNLTISQMLDKLREEDENMREYDFEKINELLDKKNIKSYF</sequence>
<evidence type="ECO:0000313" key="1">
    <source>
        <dbReference type="EMBL" id="VYU54642.1"/>
    </source>
</evidence>
<gene>
    <name evidence="1" type="ORF">CTLFYP3_02806</name>
</gene>
<accession>A0A6N3FR21</accession>
<dbReference type="EMBL" id="CACRTO010000041">
    <property type="protein sequence ID" value="VYU54642.1"/>
    <property type="molecule type" value="Genomic_DNA"/>
</dbReference>
<proteinExistence type="predicted"/>
<reference evidence="1" key="1">
    <citation type="submission" date="2019-11" db="EMBL/GenBank/DDBJ databases">
        <authorList>
            <person name="Feng L."/>
        </authorList>
    </citation>
    <scope>NUCLEOTIDE SEQUENCE</scope>
    <source>
        <strain evidence="1">CTertiumLFYP3</strain>
    </source>
</reference>
<name>A0A6N3FR21_9CLOT</name>